<accession>A0A081NUM4</accession>
<evidence type="ECO:0000256" key="2">
    <source>
        <dbReference type="ARBA" id="ARBA00022692"/>
    </source>
</evidence>
<keyword evidence="4" id="KW-0472">Membrane</keyword>
<dbReference type="Pfam" id="PF00528">
    <property type="entry name" value="BPD_transp_1"/>
    <property type="match status" value="1"/>
</dbReference>
<dbReference type="GO" id="GO:0016020">
    <property type="term" value="C:membrane"/>
    <property type="evidence" value="ECO:0007669"/>
    <property type="project" value="UniProtKB-SubCell"/>
</dbReference>
<organism evidence="6 7">
    <name type="scientific">Paenibacillus tyrfis</name>
    <dbReference type="NCBI Taxonomy" id="1501230"/>
    <lineage>
        <taxon>Bacteria</taxon>
        <taxon>Bacillati</taxon>
        <taxon>Bacillota</taxon>
        <taxon>Bacilli</taxon>
        <taxon>Bacillales</taxon>
        <taxon>Paenibacillaceae</taxon>
        <taxon>Paenibacillus</taxon>
    </lineage>
</organism>
<comment type="caution">
    <text evidence="6">The sequence shown here is derived from an EMBL/GenBank/DDBJ whole genome shotgun (WGS) entry which is preliminary data.</text>
</comment>
<dbReference type="GO" id="GO:0055085">
    <property type="term" value="P:transmembrane transport"/>
    <property type="evidence" value="ECO:0007669"/>
    <property type="project" value="InterPro"/>
</dbReference>
<protein>
    <recommendedName>
        <fullName evidence="5">ABC transmembrane type-1 domain-containing protein</fullName>
    </recommendedName>
</protein>
<evidence type="ECO:0000259" key="5">
    <source>
        <dbReference type="Pfam" id="PF00528"/>
    </source>
</evidence>
<proteinExistence type="predicted"/>
<keyword evidence="2" id="KW-0812">Transmembrane</keyword>
<evidence type="ECO:0000256" key="1">
    <source>
        <dbReference type="ARBA" id="ARBA00004141"/>
    </source>
</evidence>
<evidence type="ECO:0000313" key="6">
    <source>
        <dbReference type="EMBL" id="KEQ22147.1"/>
    </source>
</evidence>
<name>A0A081NUM4_9BACL</name>
<evidence type="ECO:0000313" key="7">
    <source>
        <dbReference type="Proteomes" id="UP000028123"/>
    </source>
</evidence>
<sequence length="105" mass="11545">MELATVFRVGHAKQIRDIICPALVPFWSAAFAINVGTGWKTVLMSELISGETGIGAAMNTARVYLKTEEVMGWTLLGKGLEILMRISTSGRRGKSYAFRTNQHDV</sequence>
<dbReference type="eggNOG" id="COG0600">
    <property type="taxonomic scope" value="Bacteria"/>
</dbReference>
<reference evidence="6 7" key="1">
    <citation type="submission" date="2014-06" db="EMBL/GenBank/DDBJ databases">
        <title>Draft genome sequence of Paenibacillus sp. MSt1.</title>
        <authorList>
            <person name="Aw Y.K."/>
            <person name="Ong K.S."/>
            <person name="Gan H.M."/>
            <person name="Lee S.M."/>
        </authorList>
    </citation>
    <scope>NUCLEOTIDE SEQUENCE [LARGE SCALE GENOMIC DNA]</scope>
    <source>
        <strain evidence="6 7">MSt1</strain>
    </source>
</reference>
<evidence type="ECO:0000256" key="4">
    <source>
        <dbReference type="ARBA" id="ARBA00023136"/>
    </source>
</evidence>
<dbReference type="Proteomes" id="UP000028123">
    <property type="component" value="Unassembled WGS sequence"/>
</dbReference>
<dbReference type="InterPro" id="IPR000515">
    <property type="entry name" value="MetI-like"/>
</dbReference>
<evidence type="ECO:0000256" key="3">
    <source>
        <dbReference type="ARBA" id="ARBA00022989"/>
    </source>
</evidence>
<keyword evidence="3" id="KW-1133">Transmembrane helix</keyword>
<feature type="domain" description="ABC transmembrane type-1" evidence="5">
    <location>
        <begin position="1"/>
        <end position="71"/>
    </location>
</feature>
<dbReference type="AlphaFoldDB" id="A0A081NUM4"/>
<dbReference type="EMBL" id="JNVM01000043">
    <property type="protein sequence ID" value="KEQ22147.1"/>
    <property type="molecule type" value="Genomic_DNA"/>
</dbReference>
<gene>
    <name evidence="6" type="ORF">ET33_27740</name>
</gene>
<comment type="subcellular location">
    <subcellularLocation>
        <location evidence="1">Membrane</location>
        <topology evidence="1">Multi-pass membrane protein</topology>
    </subcellularLocation>
</comment>
<keyword evidence="7" id="KW-1185">Reference proteome</keyword>